<organism evidence="3 4">
    <name type="scientific">Sulfobacillus benefaciens</name>
    <dbReference type="NCBI Taxonomy" id="453960"/>
    <lineage>
        <taxon>Bacteria</taxon>
        <taxon>Bacillati</taxon>
        <taxon>Bacillota</taxon>
        <taxon>Clostridia</taxon>
        <taxon>Eubacteriales</taxon>
        <taxon>Clostridiales Family XVII. Incertae Sedis</taxon>
        <taxon>Sulfobacillus</taxon>
    </lineage>
</organism>
<dbReference type="PANTHER" id="PTHR42885">
    <property type="entry name" value="HISTIDINOL-PHOSPHATE AMINOTRANSFERASE-RELATED"/>
    <property type="match status" value="1"/>
</dbReference>
<dbReference type="EMBL" id="PXYT01000019">
    <property type="protein sequence ID" value="PSR28711.1"/>
    <property type="molecule type" value="Genomic_DNA"/>
</dbReference>
<comment type="caution">
    <text evidence="3">The sequence shown here is derived from an EMBL/GenBank/DDBJ whole genome shotgun (WGS) entry which is preliminary data.</text>
</comment>
<evidence type="ECO:0000256" key="1">
    <source>
        <dbReference type="RuleBase" id="RU000481"/>
    </source>
</evidence>
<dbReference type="AlphaFoldDB" id="A0A2T2X2I8"/>
<evidence type="ECO:0000259" key="2">
    <source>
        <dbReference type="Pfam" id="PF00155"/>
    </source>
</evidence>
<dbReference type="CDD" id="cd00609">
    <property type="entry name" value="AAT_like"/>
    <property type="match status" value="1"/>
</dbReference>
<dbReference type="InterPro" id="IPR015422">
    <property type="entry name" value="PyrdxlP-dep_Trfase_small"/>
</dbReference>
<dbReference type="InterPro" id="IPR015424">
    <property type="entry name" value="PyrdxlP-dep_Trfase"/>
</dbReference>
<dbReference type="Gene3D" id="3.40.640.10">
    <property type="entry name" value="Type I PLP-dependent aspartate aminotransferase-like (Major domain)"/>
    <property type="match status" value="1"/>
</dbReference>
<dbReference type="Proteomes" id="UP000242699">
    <property type="component" value="Unassembled WGS sequence"/>
</dbReference>
<sequence length="344" mass="38975">MIHGGDWASFDAFTRSQQDLLDLSSSISPYGPGPKARALWPSLVDRLHRYPDWRKGELTQVLAEHLGVTTDSILVTAGAMEAIDLVLRTFQPQRVSVEVPAFSEYAARSLVYGIDVRTWHHPAELRPEHGLLFLANPGNPQGRVLQPRECRQYLKGASESRHILVVDEAFIEFVDSWREWSLVRDAAKSDRLVVMGSLTKFYGLAGLRIGFLVSHPQIIRKLAAWTIPWHVSLVAQEMACASLQDQDYFDLARIRLNQERGRLAMLLRPFGRVDESSRANYFLFYPHLSVDELIKSLQKQGILVRDARNFEGLTSSGVRMAVKKPKDSMRLVHAMENIFQGGRL</sequence>
<dbReference type="GO" id="GO:0030170">
    <property type="term" value="F:pyridoxal phosphate binding"/>
    <property type="evidence" value="ECO:0007669"/>
    <property type="project" value="InterPro"/>
</dbReference>
<dbReference type="SUPFAM" id="SSF53383">
    <property type="entry name" value="PLP-dependent transferases"/>
    <property type="match status" value="1"/>
</dbReference>
<evidence type="ECO:0000313" key="3">
    <source>
        <dbReference type="EMBL" id="PSR28711.1"/>
    </source>
</evidence>
<protein>
    <recommendedName>
        <fullName evidence="1">Aminotransferase</fullName>
        <ecNumber evidence="1">2.6.1.-</ecNumber>
    </recommendedName>
</protein>
<dbReference type="PROSITE" id="PS00105">
    <property type="entry name" value="AA_TRANSFER_CLASS_1"/>
    <property type="match status" value="1"/>
</dbReference>
<dbReference type="InterPro" id="IPR004839">
    <property type="entry name" value="Aminotransferase_I/II_large"/>
</dbReference>
<gene>
    <name evidence="3" type="ORF">C7B43_09870</name>
</gene>
<dbReference type="InterPro" id="IPR015421">
    <property type="entry name" value="PyrdxlP-dep_Trfase_major"/>
</dbReference>
<comment type="similarity">
    <text evidence="1">Belongs to the class-I pyridoxal-phosphate-dependent aminotransferase family.</text>
</comment>
<dbReference type="Gene3D" id="3.90.1150.10">
    <property type="entry name" value="Aspartate Aminotransferase, domain 1"/>
    <property type="match status" value="1"/>
</dbReference>
<name>A0A2T2X2I8_9FIRM</name>
<feature type="domain" description="Aminotransferase class I/classII large" evidence="2">
    <location>
        <begin position="21"/>
        <end position="331"/>
    </location>
</feature>
<dbReference type="InterPro" id="IPR004838">
    <property type="entry name" value="NHTrfase_class1_PyrdxlP-BS"/>
</dbReference>
<accession>A0A2T2X2I8</accession>
<reference evidence="3 4" key="1">
    <citation type="journal article" date="2014" name="BMC Genomics">
        <title>Comparison of environmental and isolate Sulfobacillus genomes reveals diverse carbon, sulfur, nitrogen, and hydrogen metabolisms.</title>
        <authorList>
            <person name="Justice N.B."/>
            <person name="Norman A."/>
            <person name="Brown C.T."/>
            <person name="Singh A."/>
            <person name="Thomas B.C."/>
            <person name="Banfield J.F."/>
        </authorList>
    </citation>
    <scope>NUCLEOTIDE SEQUENCE [LARGE SCALE GENOMIC DNA]</scope>
    <source>
        <strain evidence="3">AMDSBA1</strain>
    </source>
</reference>
<dbReference type="EC" id="2.6.1.-" evidence="1"/>
<dbReference type="GO" id="GO:0008483">
    <property type="term" value="F:transaminase activity"/>
    <property type="evidence" value="ECO:0007669"/>
    <property type="project" value="UniProtKB-KW"/>
</dbReference>
<keyword evidence="1 3" id="KW-0808">Transferase</keyword>
<evidence type="ECO:0000313" key="4">
    <source>
        <dbReference type="Proteomes" id="UP000242699"/>
    </source>
</evidence>
<proteinExistence type="inferred from homology"/>
<keyword evidence="1 3" id="KW-0032">Aminotransferase</keyword>
<comment type="cofactor">
    <cofactor evidence="1">
        <name>pyridoxal 5'-phosphate</name>
        <dbReference type="ChEBI" id="CHEBI:597326"/>
    </cofactor>
</comment>
<dbReference type="Pfam" id="PF00155">
    <property type="entry name" value="Aminotran_1_2"/>
    <property type="match status" value="1"/>
</dbReference>